<dbReference type="GeneID" id="105218241"/>
<evidence type="ECO:0000256" key="4">
    <source>
        <dbReference type="ARBA" id="ARBA00023239"/>
    </source>
</evidence>
<dbReference type="GO" id="GO:0008732">
    <property type="term" value="F:L-allo-threonine aldolase activity"/>
    <property type="evidence" value="ECO:0007669"/>
    <property type="project" value="TreeGrafter"/>
</dbReference>
<dbReference type="SUPFAM" id="SSF53383">
    <property type="entry name" value="PLP-dependent transferases"/>
    <property type="match status" value="1"/>
</dbReference>
<proteinExistence type="inferred from homology"/>
<dbReference type="GO" id="GO:0005829">
    <property type="term" value="C:cytosol"/>
    <property type="evidence" value="ECO:0007669"/>
    <property type="project" value="TreeGrafter"/>
</dbReference>
<feature type="domain" description="Aromatic amino acid beta-eliminating lyase/threonine aldolase" evidence="6">
    <location>
        <begin position="7"/>
        <end position="300"/>
    </location>
</feature>
<dbReference type="InterPro" id="IPR001597">
    <property type="entry name" value="ArAA_b-elim_lyase/Thr_aldolase"/>
</dbReference>
<dbReference type="PANTHER" id="PTHR48097:SF9">
    <property type="entry name" value="L-THREONINE ALDOLASE"/>
    <property type="match status" value="1"/>
</dbReference>
<keyword evidence="4" id="KW-0456">Lyase</keyword>
<dbReference type="EMBL" id="GBXI01016004">
    <property type="protein sequence ID" value="JAC98287.1"/>
    <property type="molecule type" value="Transcribed_RNA"/>
</dbReference>
<dbReference type="Pfam" id="PF01212">
    <property type="entry name" value="Beta_elim_lyase"/>
    <property type="match status" value="1"/>
</dbReference>
<dbReference type="InterPro" id="IPR015422">
    <property type="entry name" value="PyrdxlP-dep_Trfase_small"/>
</dbReference>
<dbReference type="OrthoDB" id="10261951at2759"/>
<dbReference type="PIRSF" id="PIRSF017617">
    <property type="entry name" value="Thr_aldolase"/>
    <property type="match status" value="1"/>
</dbReference>
<dbReference type="InterPro" id="IPR023603">
    <property type="entry name" value="Low_specificity_L-TA-like"/>
</dbReference>
<evidence type="ECO:0000256" key="3">
    <source>
        <dbReference type="ARBA" id="ARBA00022898"/>
    </source>
</evidence>
<comment type="similarity">
    <text evidence="2">Belongs to the threonine aldolase family.</text>
</comment>
<organism evidence="7">
    <name type="scientific">Zeugodacus cucurbitae</name>
    <name type="common">Melon fruit fly</name>
    <name type="synonym">Bactrocera cucurbitae</name>
    <dbReference type="NCBI Taxonomy" id="28588"/>
    <lineage>
        <taxon>Eukaryota</taxon>
        <taxon>Metazoa</taxon>
        <taxon>Ecdysozoa</taxon>
        <taxon>Arthropoda</taxon>
        <taxon>Hexapoda</taxon>
        <taxon>Insecta</taxon>
        <taxon>Pterygota</taxon>
        <taxon>Neoptera</taxon>
        <taxon>Endopterygota</taxon>
        <taxon>Diptera</taxon>
        <taxon>Brachycera</taxon>
        <taxon>Muscomorpha</taxon>
        <taxon>Tephritoidea</taxon>
        <taxon>Tephritidae</taxon>
        <taxon>Zeugodacus</taxon>
        <taxon>Zeugodacus</taxon>
    </lineage>
</organism>
<dbReference type="InterPro" id="IPR015424">
    <property type="entry name" value="PyrdxlP-dep_Trfase"/>
</dbReference>
<feature type="modified residue" description="N6-(pyridoxal phosphate)lysine" evidence="5">
    <location>
        <position position="213"/>
    </location>
</feature>
<keyword evidence="3" id="KW-0663">Pyridoxal phosphate</keyword>
<comment type="cofactor">
    <cofactor evidence="1">
        <name>pyridoxal 5'-phosphate</name>
        <dbReference type="ChEBI" id="CHEBI:597326"/>
    </cofactor>
</comment>
<sequence length="383" mass="41612">MSHYVIDIRSDTVSVPTAEMRQAMFEAVVGDDVYGEDPTILALEEKAAKLFEKEAGLFVPSGTMGNLLACMVHCHRRGTEAIVGDLSHVYLYEQGGAAHIAGIQLATLPNKADGTFCLEALRRKVRLEDDHEPITSLVVVENTHNICGGKVIPLEWLDKLAALVNGDKQLQPYGQRIALHMDGARVFNAAAALGVPVARIARDFDSVNFCLSKGLSAPVGSVLVGSKAFIRQARRLRKALGGGMRQAGVLAAAGIVALDTIVPRLREDHQRTRRIAEAIHNAKSANVTVDLATVQTNILLIHLPNPKFGANAFAQRCGEVTAEELAAGVHAAHKEQGIQLKVSSRDWEFARIVLYHQISDADVDLVIKKFNYIIRDVDARLAQ</sequence>
<dbReference type="GO" id="GO:0006545">
    <property type="term" value="P:glycine biosynthetic process"/>
    <property type="evidence" value="ECO:0007669"/>
    <property type="project" value="TreeGrafter"/>
</dbReference>
<dbReference type="GO" id="GO:0006567">
    <property type="term" value="P:L-threonine catabolic process"/>
    <property type="evidence" value="ECO:0007669"/>
    <property type="project" value="TreeGrafter"/>
</dbReference>
<protein>
    <submittedName>
        <fullName evidence="7">L-allo-threonine aldolase</fullName>
    </submittedName>
</protein>
<evidence type="ECO:0000256" key="1">
    <source>
        <dbReference type="ARBA" id="ARBA00001933"/>
    </source>
</evidence>
<dbReference type="FunFam" id="3.40.640.10:FF:000030">
    <property type="entry name" value="Low-specificity L-threonine aldolase"/>
    <property type="match status" value="1"/>
</dbReference>
<dbReference type="AlphaFoldDB" id="A0A0A1WIW1"/>
<dbReference type="CDD" id="cd06502">
    <property type="entry name" value="TA_like"/>
    <property type="match status" value="1"/>
</dbReference>
<dbReference type="PANTHER" id="PTHR48097">
    <property type="entry name" value="L-THREONINE ALDOLASE-RELATED"/>
    <property type="match status" value="1"/>
</dbReference>
<name>A0A0A1WIW1_ZEUCU</name>
<evidence type="ECO:0000313" key="7">
    <source>
        <dbReference type="EMBL" id="JAC98287.1"/>
    </source>
</evidence>
<dbReference type="NCBIfam" id="NF041359">
    <property type="entry name" value="GntG_guanitoxin"/>
    <property type="match status" value="1"/>
</dbReference>
<reference evidence="7" key="2">
    <citation type="journal article" date="2015" name="Gigascience">
        <title>Reconstructing a comprehensive transcriptome assembly of a white-pupal translocated strain of the pest fruit fly Bactrocera cucurbitae.</title>
        <authorList>
            <person name="Sim S.B."/>
            <person name="Calla B."/>
            <person name="Hall B."/>
            <person name="DeRego T."/>
            <person name="Geib S.M."/>
        </authorList>
    </citation>
    <scope>NUCLEOTIDE SEQUENCE</scope>
</reference>
<dbReference type="Gene3D" id="3.90.1150.10">
    <property type="entry name" value="Aspartate Aminotransferase, domain 1"/>
    <property type="match status" value="1"/>
</dbReference>
<accession>A0A0A1WIW1</accession>
<dbReference type="Gene3D" id="3.40.640.10">
    <property type="entry name" value="Type I PLP-dependent aspartate aminotransferase-like (Major domain)"/>
    <property type="match status" value="1"/>
</dbReference>
<evidence type="ECO:0000256" key="5">
    <source>
        <dbReference type="PIRSR" id="PIRSR017617-1"/>
    </source>
</evidence>
<evidence type="ECO:0000256" key="2">
    <source>
        <dbReference type="ARBA" id="ARBA00006966"/>
    </source>
</evidence>
<dbReference type="InterPro" id="IPR015421">
    <property type="entry name" value="PyrdxlP-dep_Trfase_major"/>
</dbReference>
<evidence type="ECO:0000259" key="6">
    <source>
        <dbReference type="Pfam" id="PF01212"/>
    </source>
</evidence>
<gene>
    <name evidence="7" type="primary">ltaA_0</name>
    <name evidence="7" type="ORF">g.7711</name>
</gene>
<reference evidence="7" key="1">
    <citation type="submission" date="2014-11" db="EMBL/GenBank/DDBJ databases">
        <authorList>
            <person name="Geib S."/>
        </authorList>
    </citation>
    <scope>NUCLEOTIDE SEQUENCE</scope>
</reference>